<dbReference type="OrthoDB" id="414243at2759"/>
<evidence type="ECO:0000313" key="2">
    <source>
        <dbReference type="EMBL" id="KAF1969692.1"/>
    </source>
</evidence>
<dbReference type="Proteomes" id="UP000800036">
    <property type="component" value="Unassembled WGS sequence"/>
</dbReference>
<evidence type="ECO:0000259" key="1">
    <source>
        <dbReference type="PROSITE" id="PS50404"/>
    </source>
</evidence>
<dbReference type="InterPro" id="IPR036249">
    <property type="entry name" value="Thioredoxin-like_sf"/>
</dbReference>
<gene>
    <name evidence="2" type="ORF">BU23DRAFT_652446</name>
</gene>
<sequence>MPPAPYELIYYAGVPGRGEHIRLLLEHTLTPYTDTASLPLEPCHAIVAATLSNPTPSPPNPPYFAPPLLRHSDLLISQTSNILMYLGYRLGLAGETEDDAWRVNALDGLSNKVHDCHHPIAVELFWEEQKGRCLDGTWHSFPRAMEQAKMLGRYERVFRLYEDVKKGENVAGYLASQKRQEYDWGFIGIILRMMCLWIRSAGMK</sequence>
<name>A0A6A5V0X3_9PLEO</name>
<proteinExistence type="predicted"/>
<dbReference type="SUPFAM" id="SSF52833">
    <property type="entry name" value="Thioredoxin-like"/>
    <property type="match status" value="1"/>
</dbReference>
<protein>
    <recommendedName>
        <fullName evidence="1">GST N-terminal domain-containing protein</fullName>
    </recommendedName>
</protein>
<keyword evidence="3" id="KW-1185">Reference proteome</keyword>
<organism evidence="2 3">
    <name type="scientific">Bimuria novae-zelandiae CBS 107.79</name>
    <dbReference type="NCBI Taxonomy" id="1447943"/>
    <lineage>
        <taxon>Eukaryota</taxon>
        <taxon>Fungi</taxon>
        <taxon>Dikarya</taxon>
        <taxon>Ascomycota</taxon>
        <taxon>Pezizomycotina</taxon>
        <taxon>Dothideomycetes</taxon>
        <taxon>Pleosporomycetidae</taxon>
        <taxon>Pleosporales</taxon>
        <taxon>Massarineae</taxon>
        <taxon>Didymosphaeriaceae</taxon>
        <taxon>Bimuria</taxon>
    </lineage>
</organism>
<dbReference type="EMBL" id="ML976707">
    <property type="protein sequence ID" value="KAF1969692.1"/>
    <property type="molecule type" value="Genomic_DNA"/>
</dbReference>
<dbReference type="InterPro" id="IPR004045">
    <property type="entry name" value="Glutathione_S-Trfase_N"/>
</dbReference>
<evidence type="ECO:0000313" key="3">
    <source>
        <dbReference type="Proteomes" id="UP000800036"/>
    </source>
</evidence>
<accession>A0A6A5V0X3</accession>
<feature type="domain" description="GST N-terminal" evidence="1">
    <location>
        <begin position="5"/>
        <end position="94"/>
    </location>
</feature>
<reference evidence="2" key="1">
    <citation type="journal article" date="2020" name="Stud. Mycol.">
        <title>101 Dothideomycetes genomes: a test case for predicting lifestyles and emergence of pathogens.</title>
        <authorList>
            <person name="Haridas S."/>
            <person name="Albert R."/>
            <person name="Binder M."/>
            <person name="Bloem J."/>
            <person name="Labutti K."/>
            <person name="Salamov A."/>
            <person name="Andreopoulos B."/>
            <person name="Baker S."/>
            <person name="Barry K."/>
            <person name="Bills G."/>
            <person name="Bluhm B."/>
            <person name="Cannon C."/>
            <person name="Castanera R."/>
            <person name="Culley D."/>
            <person name="Daum C."/>
            <person name="Ezra D."/>
            <person name="Gonzalez J."/>
            <person name="Henrissat B."/>
            <person name="Kuo A."/>
            <person name="Liang C."/>
            <person name="Lipzen A."/>
            <person name="Lutzoni F."/>
            <person name="Magnuson J."/>
            <person name="Mondo S."/>
            <person name="Nolan M."/>
            <person name="Ohm R."/>
            <person name="Pangilinan J."/>
            <person name="Park H.-J."/>
            <person name="Ramirez L."/>
            <person name="Alfaro M."/>
            <person name="Sun H."/>
            <person name="Tritt A."/>
            <person name="Yoshinaga Y."/>
            <person name="Zwiers L.-H."/>
            <person name="Turgeon B."/>
            <person name="Goodwin S."/>
            <person name="Spatafora J."/>
            <person name="Crous P."/>
            <person name="Grigoriev I."/>
        </authorList>
    </citation>
    <scope>NUCLEOTIDE SEQUENCE</scope>
    <source>
        <strain evidence="2">CBS 107.79</strain>
    </source>
</reference>
<dbReference type="Gene3D" id="3.40.30.10">
    <property type="entry name" value="Glutaredoxin"/>
    <property type="match status" value="1"/>
</dbReference>
<dbReference type="AlphaFoldDB" id="A0A6A5V0X3"/>
<dbReference type="PROSITE" id="PS50404">
    <property type="entry name" value="GST_NTER"/>
    <property type="match status" value="1"/>
</dbReference>